<protein>
    <recommendedName>
        <fullName evidence="4">Proline-rich AKT1 substrate 1</fullName>
    </recommendedName>
</protein>
<evidence type="ECO:0008006" key="4">
    <source>
        <dbReference type="Google" id="ProtNLM"/>
    </source>
</evidence>
<dbReference type="Pfam" id="PF15798">
    <property type="entry name" value="PRAS"/>
    <property type="match status" value="1"/>
</dbReference>
<dbReference type="GO" id="GO:0032007">
    <property type="term" value="P:negative regulation of TOR signaling"/>
    <property type="evidence" value="ECO:0007669"/>
    <property type="project" value="InterPro"/>
</dbReference>
<feature type="region of interest" description="Disordered" evidence="1">
    <location>
        <begin position="210"/>
        <end position="230"/>
    </location>
</feature>
<reference evidence="2 3" key="1">
    <citation type="submission" date="2015-07" db="EMBL/GenBank/DDBJ databases">
        <title>The genome of Dufourea novaeangliae.</title>
        <authorList>
            <person name="Pan H."/>
            <person name="Kapheim K."/>
        </authorList>
    </citation>
    <scope>NUCLEOTIDE SEQUENCE [LARGE SCALE GENOMIC DNA]</scope>
    <source>
        <strain evidence="2">0120121106</strain>
        <tissue evidence="2">Whole body</tissue>
    </source>
</reference>
<accession>A0A154PBE9</accession>
<feature type="region of interest" description="Disordered" evidence="1">
    <location>
        <begin position="307"/>
        <end position="348"/>
    </location>
</feature>
<organism evidence="2 3">
    <name type="scientific">Dufourea novaeangliae</name>
    <name type="common">Sweat bee</name>
    <dbReference type="NCBI Taxonomy" id="178035"/>
    <lineage>
        <taxon>Eukaryota</taxon>
        <taxon>Metazoa</taxon>
        <taxon>Ecdysozoa</taxon>
        <taxon>Arthropoda</taxon>
        <taxon>Hexapoda</taxon>
        <taxon>Insecta</taxon>
        <taxon>Pterygota</taxon>
        <taxon>Neoptera</taxon>
        <taxon>Endopterygota</taxon>
        <taxon>Hymenoptera</taxon>
        <taxon>Apocrita</taxon>
        <taxon>Aculeata</taxon>
        <taxon>Apoidea</taxon>
        <taxon>Anthophila</taxon>
        <taxon>Halictidae</taxon>
        <taxon>Rophitinae</taxon>
        <taxon>Dufourea</taxon>
    </lineage>
</organism>
<name>A0A154PBE9_DUFNO</name>
<dbReference type="InterPro" id="IPR026682">
    <property type="entry name" value="AKT1S1"/>
</dbReference>
<dbReference type="PANTHER" id="PTHR21844:SF2">
    <property type="entry name" value="PROLINE-RICH AKT1 SUBSTRATE 1"/>
    <property type="match status" value="1"/>
</dbReference>
<evidence type="ECO:0000313" key="3">
    <source>
        <dbReference type="Proteomes" id="UP000076502"/>
    </source>
</evidence>
<evidence type="ECO:0000256" key="1">
    <source>
        <dbReference type="SAM" id="MobiDB-lite"/>
    </source>
</evidence>
<keyword evidence="3" id="KW-1185">Reference proteome</keyword>
<gene>
    <name evidence="2" type="ORF">WN55_10979</name>
</gene>
<dbReference type="Proteomes" id="UP000076502">
    <property type="component" value="Unassembled WGS sequence"/>
</dbReference>
<evidence type="ECO:0000313" key="2">
    <source>
        <dbReference type="EMBL" id="KZC09239.1"/>
    </source>
</evidence>
<dbReference type="GO" id="GO:0048011">
    <property type="term" value="P:neurotrophin TRK receptor signaling pathway"/>
    <property type="evidence" value="ECO:0007669"/>
    <property type="project" value="InterPro"/>
</dbReference>
<dbReference type="PANTHER" id="PTHR21844">
    <property type="entry name" value="AKT1 SUBSTRATE 1 PROTEIN"/>
    <property type="match status" value="1"/>
</dbReference>
<sequence length="407" mass="45432">MHIVCKCLNVSIKSRGTELQKVNIDDIELTPQEQTDGFFRQNLATVSELEGITKEQPGLVDIRNVGSWVIHRCYNCSMYTHAVHRDYGAALVLINNDIITTPEEINKLKSSPDYSPVFRIVIAHNTLDELDYLQQPTKFSVSQLPNNVQVALGGLQQQLEEAVQRQSAEIEDKIRAFTAEQYQLLEQFRERAHNEHRILTRLISKGDETNRLTNNIETPPTTPDSFTTSLSTSTANVVNTPTKVISNETKIITGPNVKHDGAKYSPNPLVNGNIDKKDQLYIYTNEATSFDAEALFPLEGMEDIDTAEHVQSSEEGSDTDDSGQDEGIHMPRGQRGGHPTLAKSLPVSVPSFPSFVHRTVQDQDDDQLSRDPHDPHNIRASIKALAKSVHGDTVFGDLPRPRFSTQI</sequence>
<proteinExistence type="predicted"/>
<feature type="compositionally biased region" description="Acidic residues" evidence="1">
    <location>
        <begin position="315"/>
        <end position="324"/>
    </location>
</feature>
<dbReference type="AlphaFoldDB" id="A0A154PBE9"/>
<dbReference type="OMA" id="CSIYTHA"/>
<dbReference type="STRING" id="178035.A0A154PBE9"/>
<dbReference type="GO" id="GO:0005737">
    <property type="term" value="C:cytoplasm"/>
    <property type="evidence" value="ECO:0007669"/>
    <property type="project" value="TreeGrafter"/>
</dbReference>
<dbReference type="EMBL" id="KQ434869">
    <property type="protein sequence ID" value="KZC09239.1"/>
    <property type="molecule type" value="Genomic_DNA"/>
</dbReference>
<dbReference type="OrthoDB" id="9992964at2759"/>